<organism evidence="3 4">
    <name type="scientific">Frankliniella fusca</name>
    <dbReference type="NCBI Taxonomy" id="407009"/>
    <lineage>
        <taxon>Eukaryota</taxon>
        <taxon>Metazoa</taxon>
        <taxon>Ecdysozoa</taxon>
        <taxon>Arthropoda</taxon>
        <taxon>Hexapoda</taxon>
        <taxon>Insecta</taxon>
        <taxon>Pterygota</taxon>
        <taxon>Neoptera</taxon>
        <taxon>Paraneoptera</taxon>
        <taxon>Thysanoptera</taxon>
        <taxon>Terebrantia</taxon>
        <taxon>Thripoidea</taxon>
        <taxon>Thripidae</taxon>
        <taxon>Frankliniella</taxon>
    </lineage>
</organism>
<keyword evidence="2" id="KW-0812">Transmembrane</keyword>
<reference evidence="3" key="1">
    <citation type="submission" date="2021-07" db="EMBL/GenBank/DDBJ databases">
        <authorList>
            <person name="Catto M.A."/>
            <person name="Jacobson A."/>
            <person name="Kennedy G."/>
            <person name="Labadie P."/>
            <person name="Hunt B.G."/>
            <person name="Srinivasan R."/>
        </authorList>
    </citation>
    <scope>NUCLEOTIDE SEQUENCE</scope>
    <source>
        <strain evidence="3">PL_HMW_Pooled</strain>
        <tissue evidence="3">Head</tissue>
    </source>
</reference>
<dbReference type="EMBL" id="JAHWGI010001169">
    <property type="protein sequence ID" value="KAK3924294.1"/>
    <property type="molecule type" value="Genomic_DNA"/>
</dbReference>
<keyword evidence="2" id="KW-0472">Membrane</keyword>
<evidence type="ECO:0000313" key="4">
    <source>
        <dbReference type="Proteomes" id="UP001219518"/>
    </source>
</evidence>
<keyword evidence="4" id="KW-1185">Reference proteome</keyword>
<feature type="non-terminal residue" evidence="3">
    <location>
        <position position="510"/>
    </location>
</feature>
<gene>
    <name evidence="3" type="ORF">KUF71_002565</name>
</gene>
<proteinExistence type="predicted"/>
<dbReference type="InterPro" id="IPR012337">
    <property type="entry name" value="RNaseH-like_sf"/>
</dbReference>
<dbReference type="SUPFAM" id="SSF53098">
    <property type="entry name" value="Ribonuclease H-like"/>
    <property type="match status" value="1"/>
</dbReference>
<comment type="caution">
    <text evidence="3">The sequence shown here is derived from an EMBL/GenBank/DDBJ whole genome shotgun (WGS) entry which is preliminary data.</text>
</comment>
<dbReference type="PANTHER" id="PTHR47501">
    <property type="entry name" value="TRANSPOSASE-RELATED"/>
    <property type="match status" value="1"/>
</dbReference>
<dbReference type="AlphaFoldDB" id="A0AAE1HMX9"/>
<keyword evidence="2" id="KW-1133">Transmembrane helix</keyword>
<protein>
    <submittedName>
        <fullName evidence="3">Uncharacterized protein</fullName>
    </submittedName>
</protein>
<evidence type="ECO:0000256" key="2">
    <source>
        <dbReference type="SAM" id="Phobius"/>
    </source>
</evidence>
<accession>A0AAE1HMX9</accession>
<feature type="compositionally biased region" description="Acidic residues" evidence="1">
    <location>
        <begin position="154"/>
        <end position="165"/>
    </location>
</feature>
<feature type="transmembrane region" description="Helical" evidence="2">
    <location>
        <begin position="402"/>
        <end position="423"/>
    </location>
</feature>
<evidence type="ECO:0000313" key="3">
    <source>
        <dbReference type="EMBL" id="KAK3924294.1"/>
    </source>
</evidence>
<evidence type="ECO:0000256" key="1">
    <source>
        <dbReference type="SAM" id="MobiDB-lite"/>
    </source>
</evidence>
<feature type="region of interest" description="Disordered" evidence="1">
    <location>
        <begin position="151"/>
        <end position="179"/>
    </location>
</feature>
<sequence>MELLFLSYLLGASSVRRLALGKRQTNNSSPLTKNLLMTNAGEIPWKDFCNKRIFDLDGPPQVRAVVGAAEGADVFCIAPCQSSGFGGSNAVFPIVGYLGVTAHWLHRDTLERRSAALACRRINGSQTYNVLATLLSDIFEKYGIKEKISSLTAEDSENDEDDSDAVETQAQEATRPEMHSMSNIFGREELAGDISLPPHRRCACHLLNQMATTGLSKALERAEAVTKYKALEMVFQAHRWSRILWLLASTKVFRTTGYNIASTSSSSTYPLIRAKCDYGRQVIKLHCANHLIVRLSDHLHGLLEKTKEYPVESRILLKSELLCETPEEAAKGAVHRGVTWPDRHYGYPEARFTTEERLAFHPDLSDEALEEAKKCEPARLAASMILDTFFMIETIPDPLSGLFGFVISNVLLVSLLHGFPLFLGVMCDMGCKSPQTIRRLWRESRWTMSGSVYFWRSMTVPLLPEDDLIVSEISERTSALPRKFSCSEDRFKGDKSREKLRRIGHRSKLA</sequence>
<dbReference type="PANTHER" id="PTHR47501:SF5">
    <property type="entry name" value="HAT C-TERMINAL DIMERISATION DOMAIN-CONTAINING PROTEIN"/>
    <property type="match status" value="1"/>
</dbReference>
<dbReference type="Proteomes" id="UP001219518">
    <property type="component" value="Unassembled WGS sequence"/>
</dbReference>
<name>A0AAE1HMX9_9NEOP</name>
<reference evidence="3" key="2">
    <citation type="journal article" date="2023" name="BMC Genomics">
        <title>Pest status, molecular evolution, and epigenetic factors derived from the genome assembly of Frankliniella fusca, a thysanopteran phytovirus vector.</title>
        <authorList>
            <person name="Catto M.A."/>
            <person name="Labadie P.E."/>
            <person name="Jacobson A.L."/>
            <person name="Kennedy G.G."/>
            <person name="Srinivasan R."/>
            <person name="Hunt B.G."/>
        </authorList>
    </citation>
    <scope>NUCLEOTIDE SEQUENCE</scope>
    <source>
        <strain evidence="3">PL_HMW_Pooled</strain>
    </source>
</reference>